<dbReference type="InterPro" id="IPR011009">
    <property type="entry name" value="Kinase-like_dom_sf"/>
</dbReference>
<dbReference type="AlphaFoldDB" id="A0A2U1N375"/>
<evidence type="ECO:0000313" key="1">
    <source>
        <dbReference type="EMBL" id="PWA67980.1"/>
    </source>
</evidence>
<organism evidence="1 2">
    <name type="scientific">Artemisia annua</name>
    <name type="common">Sweet wormwood</name>
    <dbReference type="NCBI Taxonomy" id="35608"/>
    <lineage>
        <taxon>Eukaryota</taxon>
        <taxon>Viridiplantae</taxon>
        <taxon>Streptophyta</taxon>
        <taxon>Embryophyta</taxon>
        <taxon>Tracheophyta</taxon>
        <taxon>Spermatophyta</taxon>
        <taxon>Magnoliopsida</taxon>
        <taxon>eudicotyledons</taxon>
        <taxon>Gunneridae</taxon>
        <taxon>Pentapetalae</taxon>
        <taxon>asterids</taxon>
        <taxon>campanulids</taxon>
        <taxon>Asterales</taxon>
        <taxon>Asteraceae</taxon>
        <taxon>Asteroideae</taxon>
        <taxon>Anthemideae</taxon>
        <taxon>Artemisiinae</taxon>
        <taxon>Artemisia</taxon>
    </lineage>
</organism>
<proteinExistence type="predicted"/>
<dbReference type="STRING" id="35608.A0A2U1N375"/>
<keyword evidence="2" id="KW-1185">Reference proteome</keyword>
<keyword evidence="1" id="KW-0418">Kinase</keyword>
<evidence type="ECO:0000313" key="2">
    <source>
        <dbReference type="Proteomes" id="UP000245207"/>
    </source>
</evidence>
<dbReference type="GO" id="GO:0016301">
    <property type="term" value="F:kinase activity"/>
    <property type="evidence" value="ECO:0007669"/>
    <property type="project" value="UniProtKB-KW"/>
</dbReference>
<dbReference type="SUPFAM" id="SSF56112">
    <property type="entry name" value="Protein kinase-like (PK-like)"/>
    <property type="match status" value="1"/>
</dbReference>
<reference evidence="1 2" key="1">
    <citation type="journal article" date="2018" name="Mol. Plant">
        <title>The genome of Artemisia annua provides insight into the evolution of Asteraceae family and artemisinin biosynthesis.</title>
        <authorList>
            <person name="Shen Q."/>
            <person name="Zhang L."/>
            <person name="Liao Z."/>
            <person name="Wang S."/>
            <person name="Yan T."/>
            <person name="Shi P."/>
            <person name="Liu M."/>
            <person name="Fu X."/>
            <person name="Pan Q."/>
            <person name="Wang Y."/>
            <person name="Lv Z."/>
            <person name="Lu X."/>
            <person name="Zhang F."/>
            <person name="Jiang W."/>
            <person name="Ma Y."/>
            <person name="Chen M."/>
            <person name="Hao X."/>
            <person name="Li L."/>
            <person name="Tang Y."/>
            <person name="Lv G."/>
            <person name="Zhou Y."/>
            <person name="Sun X."/>
            <person name="Brodelius P.E."/>
            <person name="Rose J.K.C."/>
            <person name="Tang K."/>
        </authorList>
    </citation>
    <scope>NUCLEOTIDE SEQUENCE [LARGE SCALE GENOMIC DNA]</scope>
    <source>
        <strain evidence="2">cv. Huhao1</strain>
        <tissue evidence="1">Leaf</tissue>
    </source>
</reference>
<keyword evidence="1" id="KW-0808">Transferase</keyword>
<dbReference type="EMBL" id="PKPP01003727">
    <property type="protein sequence ID" value="PWA67980.1"/>
    <property type="molecule type" value="Genomic_DNA"/>
</dbReference>
<dbReference type="Proteomes" id="UP000245207">
    <property type="component" value="Unassembled WGS sequence"/>
</dbReference>
<name>A0A2U1N375_ARTAN</name>
<gene>
    <name evidence="1" type="ORF">CTI12_AA312220</name>
</gene>
<protein>
    <submittedName>
        <fullName evidence="1">SNF1-related protein kinase catalytic subunit alpha KIN10</fullName>
    </submittedName>
</protein>
<sequence length="97" mass="11611">MQWWQICPSQRLITWCDCVKDLIQRMLVVDPMKRITIFEICMHPWFQPHLPHYLEVPPLDSMQQTKKGTVAYYLLLDNKFRKLSGYLGAEFKKPNGR</sequence>
<dbReference type="Gene3D" id="1.10.510.10">
    <property type="entry name" value="Transferase(Phosphotransferase) domain 1"/>
    <property type="match status" value="1"/>
</dbReference>
<dbReference type="OrthoDB" id="193931at2759"/>
<accession>A0A2U1N375</accession>
<comment type="caution">
    <text evidence="1">The sequence shown here is derived from an EMBL/GenBank/DDBJ whole genome shotgun (WGS) entry which is preliminary data.</text>
</comment>